<dbReference type="Pfam" id="PF13305">
    <property type="entry name" value="TetR_C_33"/>
    <property type="match status" value="1"/>
</dbReference>
<feature type="domain" description="HTH tetR-type" evidence="5">
    <location>
        <begin position="9"/>
        <end position="69"/>
    </location>
</feature>
<dbReference type="InterPro" id="IPR009057">
    <property type="entry name" value="Homeodomain-like_sf"/>
</dbReference>
<evidence type="ECO:0000259" key="5">
    <source>
        <dbReference type="PROSITE" id="PS50977"/>
    </source>
</evidence>
<dbReference type="OrthoDB" id="4709966at2"/>
<dbReference type="Gene3D" id="1.10.10.60">
    <property type="entry name" value="Homeodomain-like"/>
    <property type="match status" value="1"/>
</dbReference>
<dbReference type="EMBL" id="BJNY01000007">
    <property type="protein sequence ID" value="GED05895.1"/>
    <property type="molecule type" value="Genomic_DNA"/>
</dbReference>
<keyword evidence="7" id="KW-1185">Reference proteome</keyword>
<dbReference type="InterPro" id="IPR036271">
    <property type="entry name" value="Tet_transcr_reg_TetR-rel_C_sf"/>
</dbReference>
<dbReference type="GO" id="GO:0003700">
    <property type="term" value="F:DNA-binding transcription factor activity"/>
    <property type="evidence" value="ECO:0007669"/>
    <property type="project" value="TreeGrafter"/>
</dbReference>
<sequence length="193" mass="20944">MARPKIYDEQLRSRLLELTAEVIRTQGPAGLSLRQLAGSAGTSTSAVYALFGSKDELLDALTAHAFASFGAKQQEALPRGLRALGLTYRQWALEHSALYSLMFAQPLTQLSEATLQIAQDSLASLVAAVSQRRAEDPLNAAVLIWAQVHGALSLELAQAGPPETSWQQIYERLLDQIEASLPQAPQHGKDQRA</sequence>
<dbReference type="GO" id="GO:0000976">
    <property type="term" value="F:transcription cis-regulatory region binding"/>
    <property type="evidence" value="ECO:0007669"/>
    <property type="project" value="TreeGrafter"/>
</dbReference>
<dbReference type="PANTHER" id="PTHR30055">
    <property type="entry name" value="HTH-TYPE TRANSCRIPTIONAL REGULATOR RUTR"/>
    <property type="match status" value="1"/>
</dbReference>
<dbReference type="InterPro" id="IPR001647">
    <property type="entry name" value="HTH_TetR"/>
</dbReference>
<comment type="caution">
    <text evidence="6">The sequence shown here is derived from an EMBL/GenBank/DDBJ whole genome shotgun (WGS) entry which is preliminary data.</text>
</comment>
<dbReference type="SUPFAM" id="SSF46689">
    <property type="entry name" value="Homeodomain-like"/>
    <property type="match status" value="1"/>
</dbReference>
<dbReference type="Pfam" id="PF00440">
    <property type="entry name" value="TetR_N"/>
    <property type="match status" value="1"/>
</dbReference>
<gene>
    <name evidence="6" type="ORF">AUR04nite_14270</name>
</gene>
<dbReference type="Gene3D" id="1.10.357.10">
    <property type="entry name" value="Tetracycline Repressor, domain 2"/>
    <property type="match status" value="1"/>
</dbReference>
<reference evidence="6 7" key="1">
    <citation type="submission" date="2019-06" db="EMBL/GenBank/DDBJ databases">
        <title>Whole genome shotgun sequence of Glutamicibacter uratoxydans NBRC 15515.</title>
        <authorList>
            <person name="Hosoyama A."/>
            <person name="Uohara A."/>
            <person name="Ohji S."/>
            <person name="Ichikawa N."/>
        </authorList>
    </citation>
    <scope>NUCLEOTIDE SEQUENCE [LARGE SCALE GENOMIC DNA]</scope>
    <source>
        <strain evidence="6 7">NBRC 15515</strain>
    </source>
</reference>
<dbReference type="AlphaFoldDB" id="A0A4Y4DQL9"/>
<keyword evidence="2 4" id="KW-0238">DNA-binding</keyword>
<dbReference type="InterPro" id="IPR050109">
    <property type="entry name" value="HTH-type_TetR-like_transc_reg"/>
</dbReference>
<dbReference type="PANTHER" id="PTHR30055:SF234">
    <property type="entry name" value="HTH-TYPE TRANSCRIPTIONAL REGULATOR BETI"/>
    <property type="match status" value="1"/>
</dbReference>
<keyword evidence="3" id="KW-0804">Transcription</keyword>
<evidence type="ECO:0000313" key="7">
    <source>
        <dbReference type="Proteomes" id="UP000316612"/>
    </source>
</evidence>
<proteinExistence type="predicted"/>
<feature type="DNA-binding region" description="H-T-H motif" evidence="4">
    <location>
        <begin position="32"/>
        <end position="51"/>
    </location>
</feature>
<dbReference type="SUPFAM" id="SSF48498">
    <property type="entry name" value="Tetracyclin repressor-like, C-terminal domain"/>
    <property type="match status" value="1"/>
</dbReference>
<evidence type="ECO:0000256" key="1">
    <source>
        <dbReference type="ARBA" id="ARBA00023015"/>
    </source>
</evidence>
<evidence type="ECO:0000256" key="3">
    <source>
        <dbReference type="ARBA" id="ARBA00023163"/>
    </source>
</evidence>
<organism evidence="6 7">
    <name type="scientific">Glutamicibacter uratoxydans</name>
    <name type="common">Arthrobacter uratoxydans</name>
    <dbReference type="NCBI Taxonomy" id="43667"/>
    <lineage>
        <taxon>Bacteria</taxon>
        <taxon>Bacillati</taxon>
        <taxon>Actinomycetota</taxon>
        <taxon>Actinomycetes</taxon>
        <taxon>Micrococcales</taxon>
        <taxon>Micrococcaceae</taxon>
        <taxon>Glutamicibacter</taxon>
    </lineage>
</organism>
<accession>A0A4Y4DQL9</accession>
<evidence type="ECO:0000313" key="6">
    <source>
        <dbReference type="EMBL" id="GED05895.1"/>
    </source>
</evidence>
<dbReference type="InterPro" id="IPR025996">
    <property type="entry name" value="MT1864/Rv1816-like_C"/>
</dbReference>
<evidence type="ECO:0000256" key="4">
    <source>
        <dbReference type="PROSITE-ProRule" id="PRU00335"/>
    </source>
</evidence>
<dbReference type="Proteomes" id="UP000316612">
    <property type="component" value="Unassembled WGS sequence"/>
</dbReference>
<protein>
    <submittedName>
        <fullName evidence="6">TetR family transcriptional regulator</fullName>
    </submittedName>
</protein>
<name>A0A4Y4DQL9_GLUUR</name>
<dbReference type="PROSITE" id="PS50977">
    <property type="entry name" value="HTH_TETR_2"/>
    <property type="match status" value="1"/>
</dbReference>
<evidence type="ECO:0000256" key="2">
    <source>
        <dbReference type="ARBA" id="ARBA00023125"/>
    </source>
</evidence>
<dbReference type="RefSeq" id="WP_141363403.1">
    <property type="nucleotide sequence ID" value="NZ_BAAAJL010000003.1"/>
</dbReference>
<keyword evidence="1" id="KW-0805">Transcription regulation</keyword>